<dbReference type="EMBL" id="QJNU01000314">
    <property type="protein sequence ID" value="RYP02542.1"/>
    <property type="molecule type" value="Genomic_DNA"/>
</dbReference>
<reference evidence="1 2" key="1">
    <citation type="submission" date="2018-06" db="EMBL/GenBank/DDBJ databases">
        <title>Complete Genomes of Monosporascus.</title>
        <authorList>
            <person name="Robinson A.J."/>
            <person name="Natvig D.O."/>
        </authorList>
    </citation>
    <scope>NUCLEOTIDE SEQUENCE [LARGE SCALE GENOMIC DNA]</scope>
    <source>
        <strain evidence="1 2">CBS 110550</strain>
    </source>
</reference>
<sequence>MPRSQSRADPVPPPAEWLTQLSGDIEHRAGSISIHLRQVSYLQIEMKAQMDRVATAVGTLGGQGSLLPSESILRIANEIARSMQSLEVAIENFKGRHQDILGSLAVLSYALGPCVQRAWEAEEGRDRPAT</sequence>
<evidence type="ECO:0000313" key="2">
    <source>
        <dbReference type="Proteomes" id="UP000293360"/>
    </source>
</evidence>
<organism evidence="1 2">
    <name type="scientific">Monosporascus ibericus</name>
    <dbReference type="NCBI Taxonomy" id="155417"/>
    <lineage>
        <taxon>Eukaryota</taxon>
        <taxon>Fungi</taxon>
        <taxon>Dikarya</taxon>
        <taxon>Ascomycota</taxon>
        <taxon>Pezizomycotina</taxon>
        <taxon>Sordariomycetes</taxon>
        <taxon>Xylariomycetidae</taxon>
        <taxon>Xylariales</taxon>
        <taxon>Xylariales incertae sedis</taxon>
        <taxon>Monosporascus</taxon>
    </lineage>
</organism>
<accession>A0A4Q4T9Q3</accession>
<keyword evidence="2" id="KW-1185">Reference proteome</keyword>
<dbReference type="OrthoDB" id="4711482at2759"/>
<protein>
    <submittedName>
        <fullName evidence="1">Uncharacterized protein</fullName>
    </submittedName>
</protein>
<comment type="caution">
    <text evidence="1">The sequence shown here is derived from an EMBL/GenBank/DDBJ whole genome shotgun (WGS) entry which is preliminary data.</text>
</comment>
<name>A0A4Q4T9Q3_9PEZI</name>
<evidence type="ECO:0000313" key="1">
    <source>
        <dbReference type="EMBL" id="RYP02542.1"/>
    </source>
</evidence>
<dbReference type="Proteomes" id="UP000293360">
    <property type="component" value="Unassembled WGS sequence"/>
</dbReference>
<proteinExistence type="predicted"/>
<dbReference type="AlphaFoldDB" id="A0A4Q4T9Q3"/>
<gene>
    <name evidence="1" type="ORF">DL764_005786</name>
</gene>